<dbReference type="CDD" id="cd04301">
    <property type="entry name" value="NAT_SF"/>
    <property type="match status" value="1"/>
</dbReference>
<dbReference type="SUPFAM" id="SSF55729">
    <property type="entry name" value="Acyl-CoA N-acyltransferases (Nat)"/>
    <property type="match status" value="1"/>
</dbReference>
<dbReference type="Proteomes" id="UP000216354">
    <property type="component" value="Unassembled WGS sequence"/>
</dbReference>
<organism evidence="4 5">
    <name type="scientific">Bordetella genomosp. 1</name>
    <dbReference type="NCBI Taxonomy" id="1395607"/>
    <lineage>
        <taxon>Bacteria</taxon>
        <taxon>Pseudomonadati</taxon>
        <taxon>Pseudomonadota</taxon>
        <taxon>Betaproteobacteria</taxon>
        <taxon>Burkholderiales</taxon>
        <taxon>Alcaligenaceae</taxon>
        <taxon>Bordetella</taxon>
    </lineage>
</organism>
<dbReference type="PANTHER" id="PTHR43420:SF44">
    <property type="entry name" value="ACETYLTRANSFERASE YPEA"/>
    <property type="match status" value="1"/>
</dbReference>
<dbReference type="InterPro" id="IPR016181">
    <property type="entry name" value="Acyl_CoA_acyltransferase"/>
</dbReference>
<dbReference type="PROSITE" id="PS51186">
    <property type="entry name" value="GNAT"/>
    <property type="match status" value="1"/>
</dbReference>
<evidence type="ECO:0000256" key="2">
    <source>
        <dbReference type="ARBA" id="ARBA00023315"/>
    </source>
</evidence>
<keyword evidence="2" id="KW-0012">Acyltransferase</keyword>
<dbReference type="InterPro" id="IPR050680">
    <property type="entry name" value="YpeA/RimI_acetyltransf"/>
</dbReference>
<keyword evidence="1" id="KW-0808">Transferase</keyword>
<feature type="domain" description="N-acetyltransferase" evidence="3">
    <location>
        <begin position="1"/>
        <end position="132"/>
    </location>
</feature>
<comment type="caution">
    <text evidence="4">The sequence shown here is derived from an EMBL/GenBank/DDBJ whole genome shotgun (WGS) entry which is preliminary data.</text>
</comment>
<reference evidence="4 5" key="1">
    <citation type="submission" date="2017-05" db="EMBL/GenBank/DDBJ databases">
        <title>Complete and WGS of Bordetella genogroups.</title>
        <authorList>
            <person name="Spilker T."/>
            <person name="Lipuma J."/>
        </authorList>
    </citation>
    <scope>NUCLEOTIDE SEQUENCE [LARGE SCALE GENOMIC DNA]</scope>
    <source>
        <strain evidence="4 5">AU9795</strain>
    </source>
</reference>
<dbReference type="PANTHER" id="PTHR43420">
    <property type="entry name" value="ACETYLTRANSFERASE"/>
    <property type="match status" value="1"/>
</dbReference>
<dbReference type="Pfam" id="PF00583">
    <property type="entry name" value="Acetyltransf_1"/>
    <property type="match status" value="1"/>
</dbReference>
<keyword evidence="5" id="KW-1185">Reference proteome</keyword>
<name>A0ABX4F228_9BORD</name>
<protein>
    <submittedName>
        <fullName evidence="4">GNAT family N-acetyltransferase</fullName>
    </submittedName>
</protein>
<dbReference type="EMBL" id="NEVR01000002">
    <property type="protein sequence ID" value="OZI66071.1"/>
    <property type="molecule type" value="Genomic_DNA"/>
</dbReference>
<evidence type="ECO:0000259" key="3">
    <source>
        <dbReference type="PROSITE" id="PS51186"/>
    </source>
</evidence>
<evidence type="ECO:0000256" key="1">
    <source>
        <dbReference type="ARBA" id="ARBA00022679"/>
    </source>
</evidence>
<sequence>MGGGAPISAHVRANLIGELARRPNAHALIAWDATGAPCGLAISFEGFSTFACQPLLNLHDFMVSSRARGQGVALKLLDALEGLARRLGCCKITLEVLEGNEPARKLYLKAGYAGYALGGDTGAAQFWQKKLAA</sequence>
<gene>
    <name evidence="4" type="ORF">CAL27_09145</name>
</gene>
<evidence type="ECO:0000313" key="4">
    <source>
        <dbReference type="EMBL" id="OZI66071.1"/>
    </source>
</evidence>
<dbReference type="Gene3D" id="3.40.630.30">
    <property type="match status" value="1"/>
</dbReference>
<proteinExistence type="predicted"/>
<dbReference type="InterPro" id="IPR000182">
    <property type="entry name" value="GNAT_dom"/>
</dbReference>
<accession>A0ABX4F228</accession>
<evidence type="ECO:0000313" key="5">
    <source>
        <dbReference type="Proteomes" id="UP000216354"/>
    </source>
</evidence>